<evidence type="ECO:0000313" key="1">
    <source>
        <dbReference type="EMBL" id="KAK3054011.1"/>
    </source>
</evidence>
<comment type="caution">
    <text evidence="1">The sequence shown here is derived from an EMBL/GenBank/DDBJ whole genome shotgun (WGS) entry which is preliminary data.</text>
</comment>
<organism evidence="1 2">
    <name type="scientific">Extremus antarcticus</name>
    <dbReference type="NCBI Taxonomy" id="702011"/>
    <lineage>
        <taxon>Eukaryota</taxon>
        <taxon>Fungi</taxon>
        <taxon>Dikarya</taxon>
        <taxon>Ascomycota</taxon>
        <taxon>Pezizomycotina</taxon>
        <taxon>Dothideomycetes</taxon>
        <taxon>Dothideomycetidae</taxon>
        <taxon>Mycosphaerellales</taxon>
        <taxon>Extremaceae</taxon>
        <taxon>Extremus</taxon>
    </lineage>
</organism>
<reference evidence="1" key="1">
    <citation type="submission" date="2023-04" db="EMBL/GenBank/DDBJ databases">
        <title>Black Yeasts Isolated from many extreme environments.</title>
        <authorList>
            <person name="Coleine C."/>
            <person name="Stajich J.E."/>
            <person name="Selbmann L."/>
        </authorList>
    </citation>
    <scope>NUCLEOTIDE SEQUENCE</scope>
    <source>
        <strain evidence="1">CCFEE 5312</strain>
    </source>
</reference>
<dbReference type="EMBL" id="JAWDJX010000013">
    <property type="protein sequence ID" value="KAK3054011.1"/>
    <property type="molecule type" value="Genomic_DNA"/>
</dbReference>
<proteinExistence type="predicted"/>
<accession>A0AAJ0GCG9</accession>
<protein>
    <submittedName>
        <fullName evidence="1">Uncharacterized protein</fullName>
    </submittedName>
</protein>
<dbReference type="Proteomes" id="UP001271007">
    <property type="component" value="Unassembled WGS sequence"/>
</dbReference>
<keyword evidence="2" id="KW-1185">Reference proteome</keyword>
<dbReference type="AlphaFoldDB" id="A0AAJ0GCG9"/>
<name>A0AAJ0GCG9_9PEZI</name>
<gene>
    <name evidence="1" type="ORF">LTR09_004787</name>
</gene>
<sequence length="296" mass="32989">MTTNVGKLRHDPEAAGVAFNTLNQTYLVKGHQLAEYLAQPGAAGAKEKSAFEDHSLLSRWGWVDDTHPYQITKDCRGLDDLLDVVGYTEGTAVSWQLTTAYSDQEPTNGALTEPTYATYFNTFWPALGVIVSDFNEGPDYILSKRNSALPSTQSSGKAPQLKHWSDIVFLTWQHLANKSGHDVSSLKFVFRRSITGEDTLRVLARILRQRYPNEPAKWSAPMWPAIEIINVGQAGFEAMLYTPNVRGLVWMLIQHRDVFKNETIRSITAYVERGSVGLGTALKIEIGDPPDDGLYL</sequence>
<evidence type="ECO:0000313" key="2">
    <source>
        <dbReference type="Proteomes" id="UP001271007"/>
    </source>
</evidence>